<reference evidence="10 11" key="1">
    <citation type="journal article" date="2016" name="Nat. Commun.">
        <title>Thousands of microbial genomes shed light on interconnected biogeochemical processes in an aquifer system.</title>
        <authorList>
            <person name="Anantharaman K."/>
            <person name="Brown C.T."/>
            <person name="Hug L.A."/>
            <person name="Sharon I."/>
            <person name="Castelle C.J."/>
            <person name="Probst A.J."/>
            <person name="Thomas B.C."/>
            <person name="Singh A."/>
            <person name="Wilkins M.J."/>
            <person name="Karaoz U."/>
            <person name="Brodie E.L."/>
            <person name="Williams K.H."/>
            <person name="Hubbard S.S."/>
            <person name="Banfield J.F."/>
        </authorList>
    </citation>
    <scope>NUCLEOTIDE SEQUENCE [LARGE SCALE GENOMIC DNA]</scope>
</reference>
<dbReference type="InterPro" id="IPR051055">
    <property type="entry name" value="PIF1_helicase"/>
</dbReference>
<dbReference type="Gene3D" id="2.30.30.940">
    <property type="match status" value="1"/>
</dbReference>
<organism evidence="10 11">
    <name type="scientific">Candidatus Doudnabacteria bacterium RIFCSPHIGHO2_01_FULL_46_14</name>
    <dbReference type="NCBI Taxonomy" id="1817824"/>
    <lineage>
        <taxon>Bacteria</taxon>
        <taxon>Candidatus Doudnaibacteriota</taxon>
    </lineage>
</organism>
<evidence type="ECO:0000256" key="6">
    <source>
        <dbReference type="ARBA" id="ARBA00023125"/>
    </source>
</evidence>
<dbReference type="InterPro" id="IPR029491">
    <property type="entry name" value="Helicase_HTH"/>
</dbReference>
<dbReference type="Gene3D" id="3.40.50.300">
    <property type="entry name" value="P-loop containing nucleotide triphosphate hydrolases"/>
    <property type="match status" value="1"/>
</dbReference>
<dbReference type="GO" id="GO:0000723">
    <property type="term" value="P:telomere maintenance"/>
    <property type="evidence" value="ECO:0007669"/>
    <property type="project" value="InterPro"/>
</dbReference>
<dbReference type="STRING" id="1817824.A2751_03230"/>
<keyword evidence="7" id="KW-0234">DNA repair</keyword>
<evidence type="ECO:0000256" key="8">
    <source>
        <dbReference type="ARBA" id="ARBA00023235"/>
    </source>
</evidence>
<proteinExistence type="predicted"/>
<dbReference type="InterPro" id="IPR003593">
    <property type="entry name" value="AAA+_ATPase"/>
</dbReference>
<evidence type="ECO:0000313" key="11">
    <source>
        <dbReference type="Proteomes" id="UP000176864"/>
    </source>
</evidence>
<evidence type="ECO:0000256" key="4">
    <source>
        <dbReference type="ARBA" id="ARBA00022806"/>
    </source>
</evidence>
<evidence type="ECO:0000259" key="9">
    <source>
        <dbReference type="SMART" id="SM00382"/>
    </source>
</evidence>
<keyword evidence="2" id="KW-0227">DNA damage</keyword>
<sequence>MTQVQALAILKTGANVFLTGEPGAGKTHIVNEYVAYLRRRGITPAITASTGIAATHISGMTIHSWSGIGIKTHLDKYDLDRIASTERVVRRIENTSVLIIDEISMLSSGTLSMVDAICRDVRRSPDQAFGGLQTIFVGDFFQLPPVSENSDHGFAYESPAWSAADPTVCYLTEQFRQDDEDFLTLLKAIRANTFNSDHERYMLSRKKQVSEVSESIPRFFPHNAQVDRVNEDRLSKLAGDPKIFAMSTKGAAALVESLKKGCLSPENLQLKVGAAVMFTKNVQKQGFVNGTLGTIKDFNTTTGLPIVKMRSGRTVTVEPAEWSLQENGRVRASITQLPLRLAWAITVHKSQGMSLDEAAMDLSNVFEYGQGYVALSRVRRLSGLHIFGWNARTFQVHPEILASDNQFRSASATAEIALNSMPAETLQKAHDDFAARCGGHPESAEDSPGEELSALDTYGITLAYWNENKTLAEIATVRELKEETILSHIEKLANTGKIAKTDISRLLTPALDQALPEIHAAFRELGHDKLSPINAHFSGRYPYDSLRIARMLLK</sequence>
<dbReference type="PANTHER" id="PTHR47642:SF5">
    <property type="entry name" value="ATP-DEPENDENT DNA HELICASE"/>
    <property type="match status" value="1"/>
</dbReference>
<dbReference type="Pfam" id="PF14493">
    <property type="entry name" value="HTH_40"/>
    <property type="match status" value="1"/>
</dbReference>
<name>A0A1F5NKE3_9BACT</name>
<keyword evidence="8" id="KW-0413">Isomerase</keyword>
<feature type="domain" description="AAA+ ATPase" evidence="9">
    <location>
        <begin position="12"/>
        <end position="321"/>
    </location>
</feature>
<dbReference type="SUPFAM" id="SSF52540">
    <property type="entry name" value="P-loop containing nucleoside triphosphate hydrolases"/>
    <property type="match status" value="2"/>
</dbReference>
<keyword evidence="1" id="KW-0547">Nucleotide-binding</keyword>
<dbReference type="Pfam" id="PF21530">
    <property type="entry name" value="Pif1_2B_dom"/>
    <property type="match status" value="1"/>
</dbReference>
<evidence type="ECO:0000256" key="7">
    <source>
        <dbReference type="ARBA" id="ARBA00023204"/>
    </source>
</evidence>
<dbReference type="GO" id="GO:0003678">
    <property type="term" value="F:DNA helicase activity"/>
    <property type="evidence" value="ECO:0007669"/>
    <property type="project" value="InterPro"/>
</dbReference>
<dbReference type="InterPro" id="IPR027417">
    <property type="entry name" value="P-loop_NTPase"/>
</dbReference>
<accession>A0A1F5NKE3</accession>
<dbReference type="GO" id="GO:0006281">
    <property type="term" value="P:DNA repair"/>
    <property type="evidence" value="ECO:0007669"/>
    <property type="project" value="InterPro"/>
</dbReference>
<dbReference type="InterPro" id="IPR049163">
    <property type="entry name" value="Pif1-like_2B_dom"/>
</dbReference>
<dbReference type="CDD" id="cd18809">
    <property type="entry name" value="SF1_C_RecD"/>
    <property type="match status" value="1"/>
</dbReference>
<dbReference type="InterPro" id="IPR010285">
    <property type="entry name" value="DNA_helicase_pif1-like_DEAD"/>
</dbReference>
<dbReference type="PANTHER" id="PTHR47642">
    <property type="entry name" value="ATP-DEPENDENT DNA HELICASE"/>
    <property type="match status" value="1"/>
</dbReference>
<dbReference type="EMBL" id="MFEK01000014">
    <property type="protein sequence ID" value="OGE78149.1"/>
    <property type="molecule type" value="Genomic_DNA"/>
</dbReference>
<dbReference type="Gene3D" id="1.10.10.1390">
    <property type="entry name" value="ATP-dependent DNA helicase RecQ"/>
    <property type="match status" value="1"/>
</dbReference>
<evidence type="ECO:0000256" key="1">
    <source>
        <dbReference type="ARBA" id="ARBA00022741"/>
    </source>
</evidence>
<evidence type="ECO:0000256" key="2">
    <source>
        <dbReference type="ARBA" id="ARBA00022763"/>
    </source>
</evidence>
<gene>
    <name evidence="10" type="ORF">A2751_03230</name>
</gene>
<keyword evidence="3" id="KW-0378">Hydrolase</keyword>
<keyword evidence="4" id="KW-0347">Helicase</keyword>
<dbReference type="Pfam" id="PF05970">
    <property type="entry name" value="PIF1"/>
    <property type="match status" value="1"/>
</dbReference>
<keyword evidence="6" id="KW-0238">DNA-binding</keyword>
<evidence type="ECO:0000256" key="5">
    <source>
        <dbReference type="ARBA" id="ARBA00022840"/>
    </source>
</evidence>
<dbReference type="SMART" id="SM00382">
    <property type="entry name" value="AAA"/>
    <property type="match status" value="1"/>
</dbReference>
<comment type="caution">
    <text evidence="10">The sequence shown here is derived from an EMBL/GenBank/DDBJ whole genome shotgun (WGS) entry which is preliminary data.</text>
</comment>
<evidence type="ECO:0000256" key="3">
    <source>
        <dbReference type="ARBA" id="ARBA00022801"/>
    </source>
</evidence>
<evidence type="ECO:0000313" key="10">
    <source>
        <dbReference type="EMBL" id="OGE78149.1"/>
    </source>
</evidence>
<dbReference type="AlphaFoldDB" id="A0A1F5NKE3"/>
<dbReference type="CDD" id="cd18037">
    <property type="entry name" value="DEXSc_Pif1_like"/>
    <property type="match status" value="1"/>
</dbReference>
<keyword evidence="5" id="KW-0067">ATP-binding</keyword>
<protein>
    <submittedName>
        <fullName evidence="10">AAA family ATPase</fullName>
    </submittedName>
</protein>
<dbReference type="Proteomes" id="UP000176864">
    <property type="component" value="Unassembled WGS sequence"/>
</dbReference>